<reference evidence="2 3" key="1">
    <citation type="submission" date="2019-04" db="EMBL/GenBank/DDBJ databases">
        <title>Chromosome genome assembly for Takifugu flavidus.</title>
        <authorList>
            <person name="Xiao S."/>
        </authorList>
    </citation>
    <scope>NUCLEOTIDE SEQUENCE [LARGE SCALE GENOMIC DNA]</scope>
    <source>
        <strain evidence="2">HTHZ2018</strain>
        <tissue evidence="2">Muscle</tissue>
    </source>
</reference>
<feature type="region of interest" description="Disordered" evidence="1">
    <location>
        <begin position="14"/>
        <end position="53"/>
    </location>
</feature>
<feature type="compositionally biased region" description="Polar residues" evidence="1">
    <location>
        <begin position="36"/>
        <end position="47"/>
    </location>
</feature>
<dbReference type="Proteomes" id="UP000324091">
    <property type="component" value="Chromosome 19"/>
</dbReference>
<evidence type="ECO:0000256" key="1">
    <source>
        <dbReference type="SAM" id="MobiDB-lite"/>
    </source>
</evidence>
<comment type="caution">
    <text evidence="2">The sequence shown here is derived from an EMBL/GenBank/DDBJ whole genome shotgun (WGS) entry which is preliminary data.</text>
</comment>
<name>A0A5C6NRB0_9TELE</name>
<organism evidence="2 3">
    <name type="scientific">Takifugu flavidus</name>
    <name type="common">sansaifugu</name>
    <dbReference type="NCBI Taxonomy" id="433684"/>
    <lineage>
        <taxon>Eukaryota</taxon>
        <taxon>Metazoa</taxon>
        <taxon>Chordata</taxon>
        <taxon>Craniata</taxon>
        <taxon>Vertebrata</taxon>
        <taxon>Euteleostomi</taxon>
        <taxon>Actinopterygii</taxon>
        <taxon>Neopterygii</taxon>
        <taxon>Teleostei</taxon>
        <taxon>Neoteleostei</taxon>
        <taxon>Acanthomorphata</taxon>
        <taxon>Eupercaria</taxon>
        <taxon>Tetraodontiformes</taxon>
        <taxon>Tetradontoidea</taxon>
        <taxon>Tetraodontidae</taxon>
        <taxon>Takifugu</taxon>
    </lineage>
</organism>
<dbReference type="EMBL" id="RHFK02000011">
    <property type="protein sequence ID" value="TWW68207.1"/>
    <property type="molecule type" value="Genomic_DNA"/>
</dbReference>
<accession>A0A5C6NRB0</accession>
<proteinExistence type="predicted"/>
<evidence type="ECO:0000313" key="2">
    <source>
        <dbReference type="EMBL" id="TWW68207.1"/>
    </source>
</evidence>
<dbReference type="AlphaFoldDB" id="A0A5C6NRB0"/>
<keyword evidence="3" id="KW-1185">Reference proteome</keyword>
<protein>
    <submittedName>
        <fullName evidence="2">Uncharacterized protein</fullName>
    </submittedName>
</protein>
<sequence length="162" mass="16933">MVKALPEVRVCPASFPTIGANSPPGGDQLTAPPLSSPDTELGSNQNRHPCPSPLTIVNSRVVESPTPLEKTGCRALAVSREAGYAAGGQTAKVPAFGRYPTQNAPNPLGPSCRKGVPCCLFGPCPARLLGQRSGHQALTNVSHSQAWFQEGAPVTRIQARET</sequence>
<gene>
    <name evidence="2" type="ORF">D4764_19G0000050</name>
</gene>
<evidence type="ECO:0000313" key="3">
    <source>
        <dbReference type="Proteomes" id="UP000324091"/>
    </source>
</evidence>